<dbReference type="Proteomes" id="UP001642720">
    <property type="component" value="Unassembled WGS sequence"/>
</dbReference>
<proteinExistence type="predicted"/>
<accession>A0ABY2GZK7</accession>
<keyword evidence="2" id="KW-1185">Reference proteome</keyword>
<dbReference type="RefSeq" id="XP_073557618.1">
    <property type="nucleotide sequence ID" value="XM_073704121.1"/>
</dbReference>
<gene>
    <name evidence="1" type="ORF">CCMA1212_006932</name>
</gene>
<organism evidence="1 2">
    <name type="scientific">Trichoderma ghanense</name>
    <dbReference type="NCBI Taxonomy" id="65468"/>
    <lineage>
        <taxon>Eukaryota</taxon>
        <taxon>Fungi</taxon>
        <taxon>Dikarya</taxon>
        <taxon>Ascomycota</taxon>
        <taxon>Pezizomycotina</taxon>
        <taxon>Sordariomycetes</taxon>
        <taxon>Hypocreomycetidae</taxon>
        <taxon>Hypocreales</taxon>
        <taxon>Hypocreaceae</taxon>
        <taxon>Trichoderma</taxon>
    </lineage>
</organism>
<evidence type="ECO:0000313" key="2">
    <source>
        <dbReference type="Proteomes" id="UP001642720"/>
    </source>
</evidence>
<comment type="caution">
    <text evidence="1">The sequence shown here is derived from an EMBL/GenBank/DDBJ whole genome shotgun (WGS) entry which is preliminary data.</text>
</comment>
<dbReference type="GeneID" id="300578571"/>
<protein>
    <submittedName>
        <fullName evidence="1">Uncharacterized protein</fullName>
    </submittedName>
</protein>
<name>A0ABY2GZK7_9HYPO</name>
<evidence type="ECO:0000313" key="1">
    <source>
        <dbReference type="EMBL" id="TFB01417.1"/>
    </source>
</evidence>
<dbReference type="EMBL" id="PPTA01000009">
    <property type="protein sequence ID" value="TFB01417.1"/>
    <property type="molecule type" value="Genomic_DNA"/>
</dbReference>
<reference evidence="1 2" key="1">
    <citation type="submission" date="2018-01" db="EMBL/GenBank/DDBJ databases">
        <title>Genome characterization of the sugarcane-associated fungus Trichoderma ghanense CCMA-1212 and their application in lignocelulose bioconversion.</title>
        <authorList>
            <person name="Steindorff A.S."/>
            <person name="Mendes T.D."/>
            <person name="Vilela E.S.D."/>
            <person name="Rodrigues D.S."/>
            <person name="Formighieri E.F."/>
            <person name="Melo I.S."/>
            <person name="Favaro L.C.L."/>
        </authorList>
    </citation>
    <scope>NUCLEOTIDE SEQUENCE [LARGE SCALE GENOMIC DNA]</scope>
    <source>
        <strain evidence="1 2">CCMA-1212</strain>
    </source>
</reference>
<sequence>MNNAHVESNPPPPVLFSEETRSGERVVFAFCLCLELELELGSHGAPPSIVPMRICCSLLSSSCSHTLLMCQRPASYPLGARPISLPAHSAAASLGLERRSGGDLFTLVPPKIRRQGRVVQGKRREQSLS</sequence>